<accession>A0A537J3B1</accession>
<dbReference type="AlphaFoldDB" id="A0A537J3B1"/>
<sequence>MGYGLLSRSGGLCATAQKNREARRPATGQTGIEYTILALKFSDSSNSRMAAGVMSATWPPASPE</sequence>
<reference evidence="1 2" key="1">
    <citation type="journal article" date="2019" name="Nat. Microbiol.">
        <title>Mediterranean grassland soil C-N compound turnover is dependent on rainfall and depth, and is mediated by genomically divergent microorganisms.</title>
        <authorList>
            <person name="Diamond S."/>
            <person name="Andeer P.F."/>
            <person name="Li Z."/>
            <person name="Crits-Christoph A."/>
            <person name="Burstein D."/>
            <person name="Anantharaman K."/>
            <person name="Lane K.R."/>
            <person name="Thomas B.C."/>
            <person name="Pan C."/>
            <person name="Northen T.R."/>
            <person name="Banfield J.F."/>
        </authorList>
    </citation>
    <scope>NUCLEOTIDE SEQUENCE [LARGE SCALE GENOMIC DNA]</scope>
    <source>
        <strain evidence="1">NP_7</strain>
    </source>
</reference>
<name>A0A537J3B1_9BACT</name>
<organism evidence="1 2">
    <name type="scientific">Candidatus Segetimicrobium genomatis</name>
    <dbReference type="NCBI Taxonomy" id="2569760"/>
    <lineage>
        <taxon>Bacteria</taxon>
        <taxon>Bacillati</taxon>
        <taxon>Candidatus Sysuimicrobiota</taxon>
        <taxon>Candidatus Sysuimicrobiia</taxon>
        <taxon>Candidatus Sysuimicrobiales</taxon>
        <taxon>Candidatus Segetimicrobiaceae</taxon>
        <taxon>Candidatus Segetimicrobium</taxon>
    </lineage>
</organism>
<proteinExistence type="predicted"/>
<dbReference type="EMBL" id="VBAO01000411">
    <property type="protein sequence ID" value="TMI78007.1"/>
    <property type="molecule type" value="Genomic_DNA"/>
</dbReference>
<protein>
    <submittedName>
        <fullName evidence="1">Uncharacterized protein</fullName>
    </submittedName>
</protein>
<gene>
    <name evidence="1" type="ORF">E6H04_13190</name>
</gene>
<evidence type="ECO:0000313" key="1">
    <source>
        <dbReference type="EMBL" id="TMI78007.1"/>
    </source>
</evidence>
<dbReference type="Proteomes" id="UP000320048">
    <property type="component" value="Unassembled WGS sequence"/>
</dbReference>
<evidence type="ECO:0000313" key="2">
    <source>
        <dbReference type="Proteomes" id="UP000320048"/>
    </source>
</evidence>
<comment type="caution">
    <text evidence="1">The sequence shown here is derived from an EMBL/GenBank/DDBJ whole genome shotgun (WGS) entry which is preliminary data.</text>
</comment>